<dbReference type="Proteomes" id="UP001383192">
    <property type="component" value="Unassembled WGS sequence"/>
</dbReference>
<evidence type="ECO:0000313" key="2">
    <source>
        <dbReference type="EMBL" id="KAK7046018.1"/>
    </source>
</evidence>
<accession>A0AAW0D2Y0</accession>
<feature type="compositionally biased region" description="Basic and acidic residues" evidence="1">
    <location>
        <begin position="14"/>
        <end position="40"/>
    </location>
</feature>
<gene>
    <name evidence="2" type="ORF">VNI00_007013</name>
</gene>
<feature type="region of interest" description="Disordered" evidence="1">
    <location>
        <begin position="202"/>
        <end position="221"/>
    </location>
</feature>
<feature type="region of interest" description="Disordered" evidence="1">
    <location>
        <begin position="1"/>
        <end position="58"/>
    </location>
</feature>
<dbReference type="AlphaFoldDB" id="A0AAW0D2Y0"/>
<proteinExistence type="predicted"/>
<evidence type="ECO:0000256" key="1">
    <source>
        <dbReference type="SAM" id="MobiDB-lite"/>
    </source>
</evidence>
<dbReference type="EMBL" id="JAYKXP010000022">
    <property type="protein sequence ID" value="KAK7046018.1"/>
    <property type="molecule type" value="Genomic_DNA"/>
</dbReference>
<feature type="region of interest" description="Disordered" evidence="1">
    <location>
        <begin position="316"/>
        <end position="358"/>
    </location>
</feature>
<feature type="compositionally biased region" description="Polar residues" evidence="1">
    <location>
        <begin position="203"/>
        <end position="219"/>
    </location>
</feature>
<evidence type="ECO:0000313" key="3">
    <source>
        <dbReference type="Proteomes" id="UP001383192"/>
    </source>
</evidence>
<organism evidence="2 3">
    <name type="scientific">Paramarasmius palmivorus</name>
    <dbReference type="NCBI Taxonomy" id="297713"/>
    <lineage>
        <taxon>Eukaryota</taxon>
        <taxon>Fungi</taxon>
        <taxon>Dikarya</taxon>
        <taxon>Basidiomycota</taxon>
        <taxon>Agaricomycotina</taxon>
        <taxon>Agaricomycetes</taxon>
        <taxon>Agaricomycetidae</taxon>
        <taxon>Agaricales</taxon>
        <taxon>Marasmiineae</taxon>
        <taxon>Marasmiaceae</taxon>
        <taxon>Paramarasmius</taxon>
    </lineage>
</organism>
<keyword evidence="3" id="KW-1185">Reference proteome</keyword>
<feature type="region of interest" description="Disordered" evidence="1">
    <location>
        <begin position="77"/>
        <end position="176"/>
    </location>
</feature>
<feature type="compositionally biased region" description="Polar residues" evidence="1">
    <location>
        <begin position="332"/>
        <end position="344"/>
    </location>
</feature>
<reference evidence="2 3" key="1">
    <citation type="submission" date="2024-01" db="EMBL/GenBank/DDBJ databases">
        <title>A draft genome for a cacao thread blight-causing isolate of Paramarasmius palmivorus.</title>
        <authorList>
            <person name="Baruah I.K."/>
            <person name="Bukari Y."/>
            <person name="Amoako-Attah I."/>
            <person name="Meinhardt L.W."/>
            <person name="Bailey B.A."/>
            <person name="Cohen S.P."/>
        </authorList>
    </citation>
    <scope>NUCLEOTIDE SEQUENCE [LARGE SCALE GENOMIC DNA]</scope>
    <source>
        <strain evidence="2 3">GH-12</strain>
    </source>
</reference>
<sequence length="370" mass="41399">MAVDKSPSGKRKRLSTESKTRSNSRDSSPEKRSRFRHEPTGLHFSLGSTGGRTIYNHHSVTPADRDEADILARKHNACTASEDTEVICKEQKEEKVEREKKAEGEKEKVEKVEGEKEKKVNVEKETSVPRLSKEEVDPTPQEVERPVHEEPQAEPCTPTTDHSSSPTTRTAQPKPTIRHLLAAAVFIGDLDPSILNEPWMKTEPSQSNGDSAYTPLDTNTPPPTSAIRFEPDHSPVNVAYQTTQEDDILGQWLDGIRRSRERNPLFRIQGIFTRPDAHGQPEPSLHGGVTKHRARANSVCGSPSHNETLDEEAMDRIRMPPPPLPDKIHRPLTSSGGQSGNSRSILGRARANSLPSRRVRFHDEVEYWPI</sequence>
<protein>
    <submittedName>
        <fullName evidence="2">Uncharacterized protein</fullName>
    </submittedName>
</protein>
<name>A0AAW0D2Y0_9AGAR</name>
<feature type="compositionally biased region" description="Low complexity" evidence="1">
    <location>
        <begin position="155"/>
        <end position="170"/>
    </location>
</feature>
<feature type="compositionally biased region" description="Basic and acidic residues" evidence="1">
    <location>
        <begin position="86"/>
        <end position="151"/>
    </location>
</feature>
<comment type="caution">
    <text evidence="2">The sequence shown here is derived from an EMBL/GenBank/DDBJ whole genome shotgun (WGS) entry which is preliminary data.</text>
</comment>